<name>A0A432V098_9HYPH</name>
<dbReference type="OrthoDB" id="7336664at2"/>
<dbReference type="Gene3D" id="1.10.3990.20">
    <property type="entry name" value="protein bp1543"/>
    <property type="match status" value="1"/>
</dbReference>
<feature type="domain" description="Ribbon-helix-helix" evidence="1">
    <location>
        <begin position="34"/>
        <end position="84"/>
    </location>
</feature>
<dbReference type="RefSeq" id="WP_128628522.1">
    <property type="nucleotide sequence ID" value="NZ_RKST01000035.1"/>
</dbReference>
<dbReference type="AlphaFoldDB" id="A0A432V098"/>
<evidence type="ECO:0000259" key="1">
    <source>
        <dbReference type="Pfam" id="PF13467"/>
    </source>
</evidence>
<protein>
    <recommendedName>
        <fullName evidence="1">Ribbon-helix-helix domain-containing protein</fullName>
    </recommendedName>
</protein>
<keyword evidence="3" id="KW-1185">Reference proteome</keyword>
<comment type="caution">
    <text evidence="2">The sequence shown here is derived from an EMBL/GenBank/DDBJ whole genome shotgun (WGS) entry which is preliminary data.</text>
</comment>
<reference evidence="2 3" key="1">
    <citation type="submission" date="2018-11" db="EMBL/GenBank/DDBJ databases">
        <title>Pseudaminobacter arsenicus sp. nov., an arsenic-resistant bacterium isolated from arsenic-rich aquifers.</title>
        <authorList>
            <person name="Mu Y."/>
        </authorList>
    </citation>
    <scope>NUCLEOTIDE SEQUENCE [LARGE SCALE GENOMIC DNA]</scope>
    <source>
        <strain evidence="2 3">CB3</strain>
    </source>
</reference>
<evidence type="ECO:0000313" key="3">
    <source>
        <dbReference type="Proteomes" id="UP000281647"/>
    </source>
</evidence>
<dbReference type="Pfam" id="PF13467">
    <property type="entry name" value="RHH_4"/>
    <property type="match status" value="1"/>
</dbReference>
<dbReference type="InterPro" id="IPR038268">
    <property type="entry name" value="RHH_sf"/>
</dbReference>
<organism evidence="2 3">
    <name type="scientific">Borborobacter arsenicus</name>
    <dbReference type="NCBI Taxonomy" id="1851146"/>
    <lineage>
        <taxon>Bacteria</taxon>
        <taxon>Pseudomonadati</taxon>
        <taxon>Pseudomonadota</taxon>
        <taxon>Alphaproteobacteria</taxon>
        <taxon>Hyphomicrobiales</taxon>
        <taxon>Phyllobacteriaceae</taxon>
        <taxon>Borborobacter</taxon>
    </lineage>
</organism>
<proteinExistence type="predicted"/>
<gene>
    <name evidence="2" type="ORF">EET67_22200</name>
</gene>
<accession>A0A432V098</accession>
<dbReference type="EMBL" id="RKST01000035">
    <property type="protein sequence ID" value="RUM95603.1"/>
    <property type="molecule type" value="Genomic_DNA"/>
</dbReference>
<evidence type="ECO:0000313" key="2">
    <source>
        <dbReference type="EMBL" id="RUM95603.1"/>
    </source>
</evidence>
<dbReference type="Proteomes" id="UP000281647">
    <property type="component" value="Unassembled WGS sequence"/>
</dbReference>
<sequence length="207" mass="22786">MTSDTVPAETDSTSLAKDAEPVFRVVEDQETRRGIRLERIYWQVLRNIAHATAQRPGALVKSIIDQAPGLTNTTSLLRVYCLKWMIGELEATRRLADPSLVINLIRASPGAAFALGLDKRIVAYNQSFLNFVRARFSYTEQNLTGKDLRLALDVHLADLAQSLKTNGNAPIVVGFVVGVGERRVRGKLNTLLAPVSGQNVVLCYVLL</sequence>
<dbReference type="InterPro" id="IPR027373">
    <property type="entry name" value="RHH_dom"/>
</dbReference>